<proteinExistence type="predicted"/>
<dbReference type="AlphaFoldDB" id="A0A7C1IFD6"/>
<evidence type="ECO:0000313" key="1">
    <source>
        <dbReference type="EMBL" id="HDS10531.1"/>
    </source>
</evidence>
<reference evidence="1" key="1">
    <citation type="journal article" date="2020" name="mSystems">
        <title>Genome- and Community-Level Interaction Insights into Carbon Utilization and Element Cycling Functions of Hydrothermarchaeota in Hydrothermal Sediment.</title>
        <authorList>
            <person name="Zhou Z."/>
            <person name="Liu Y."/>
            <person name="Xu W."/>
            <person name="Pan J."/>
            <person name="Luo Z.H."/>
            <person name="Li M."/>
        </authorList>
    </citation>
    <scope>NUCLEOTIDE SEQUENCE [LARGE SCALE GENOMIC DNA]</scope>
    <source>
        <strain evidence="1">SpSt-123</strain>
    </source>
</reference>
<dbReference type="EMBL" id="DSDY01000092">
    <property type="protein sequence ID" value="HDS10531.1"/>
    <property type="molecule type" value="Genomic_DNA"/>
</dbReference>
<name>A0A7C1IFD6_9CREN</name>
<protein>
    <recommendedName>
        <fullName evidence="2">DNA recombination and repair protein Rad51-like C-terminal domain-containing protein</fullName>
    </recommendedName>
</protein>
<sequence length="233" mass="26046">MLSIPDFLAKYAADGYCYSTGLEELDELIGCISGGSVIEFYGDLDVLVSLSYRLVAKWSCYGNVALLVAQSSPLLYDFYEIKKRALLENCQGSVTVSRSFRIEDTTQLLSEANTGMSRSYVLFDPFVHAVELPPKERWRLSSVVRHIRRLSGHGARVAIFNRYSVFSRSQPEGGSLYRHSVHVSVMLEKVGKRGVKALLVKHPSRGSTSVFLSIDEIEGRAEWVGQALLSEWL</sequence>
<organism evidence="1">
    <name type="scientific">Fervidicoccus fontis</name>
    <dbReference type="NCBI Taxonomy" id="683846"/>
    <lineage>
        <taxon>Archaea</taxon>
        <taxon>Thermoproteota</taxon>
        <taxon>Thermoprotei</taxon>
        <taxon>Fervidicoccales</taxon>
        <taxon>Fervidicoccaceae</taxon>
        <taxon>Fervidicoccus</taxon>
    </lineage>
</organism>
<evidence type="ECO:0008006" key="2">
    <source>
        <dbReference type="Google" id="ProtNLM"/>
    </source>
</evidence>
<accession>A0A7C1IFD6</accession>
<gene>
    <name evidence="1" type="ORF">ENO04_02760</name>
</gene>
<comment type="caution">
    <text evidence="1">The sequence shown here is derived from an EMBL/GenBank/DDBJ whole genome shotgun (WGS) entry which is preliminary data.</text>
</comment>